<dbReference type="AlphaFoldDB" id="A0A9P0FVP4"/>
<protein>
    <submittedName>
        <fullName evidence="2">Uncharacterized protein</fullName>
    </submittedName>
</protein>
<dbReference type="EMBL" id="LR824008">
    <property type="protein sequence ID" value="CAH0604837.1"/>
    <property type="molecule type" value="Genomic_DNA"/>
</dbReference>
<feature type="compositionally biased region" description="Basic residues" evidence="1">
    <location>
        <begin position="1"/>
        <end position="13"/>
    </location>
</feature>
<feature type="region of interest" description="Disordered" evidence="1">
    <location>
        <begin position="1"/>
        <end position="27"/>
    </location>
</feature>
<name>A0A9P0FVP4_CHRIL</name>
<evidence type="ECO:0000256" key="1">
    <source>
        <dbReference type="SAM" id="MobiDB-lite"/>
    </source>
</evidence>
<dbReference type="Proteomes" id="UP001154114">
    <property type="component" value="Chromosome 5"/>
</dbReference>
<sequence length="135" mass="14856">MQKHLAKPKSHGRRAADRRGVRARRAARSRYLNTRTSLICTLVTEGWDAKRSAAGAVWSRGRRHASRSERSLVRMFPGEAHRALPLTLHWCQDSERSSRGARARGANGGASRGRGGARRELSAVITRAPAPLLAL</sequence>
<gene>
    <name evidence="2" type="ORF">CINC_LOCUS11197</name>
</gene>
<organism evidence="2 3">
    <name type="scientific">Chrysodeixis includens</name>
    <name type="common">Soybean looper</name>
    <name type="synonym">Pseudoplusia includens</name>
    <dbReference type="NCBI Taxonomy" id="689277"/>
    <lineage>
        <taxon>Eukaryota</taxon>
        <taxon>Metazoa</taxon>
        <taxon>Ecdysozoa</taxon>
        <taxon>Arthropoda</taxon>
        <taxon>Hexapoda</taxon>
        <taxon>Insecta</taxon>
        <taxon>Pterygota</taxon>
        <taxon>Neoptera</taxon>
        <taxon>Endopterygota</taxon>
        <taxon>Lepidoptera</taxon>
        <taxon>Glossata</taxon>
        <taxon>Ditrysia</taxon>
        <taxon>Noctuoidea</taxon>
        <taxon>Noctuidae</taxon>
        <taxon>Plusiinae</taxon>
        <taxon>Chrysodeixis</taxon>
    </lineage>
</organism>
<feature type="region of interest" description="Disordered" evidence="1">
    <location>
        <begin position="95"/>
        <end position="119"/>
    </location>
</feature>
<accession>A0A9P0FVP4</accession>
<reference evidence="2" key="1">
    <citation type="submission" date="2021-12" db="EMBL/GenBank/DDBJ databases">
        <authorList>
            <person name="King R."/>
        </authorList>
    </citation>
    <scope>NUCLEOTIDE SEQUENCE</scope>
</reference>
<proteinExistence type="predicted"/>
<evidence type="ECO:0000313" key="3">
    <source>
        <dbReference type="Proteomes" id="UP001154114"/>
    </source>
</evidence>
<evidence type="ECO:0000313" key="2">
    <source>
        <dbReference type="EMBL" id="CAH0604837.1"/>
    </source>
</evidence>
<keyword evidence="3" id="KW-1185">Reference proteome</keyword>